<keyword evidence="2" id="KW-0238">DNA-binding</keyword>
<dbReference type="FunFam" id="1.10.10.10:FF:000020">
    <property type="entry name" value="SWI/SNF complex subunit SMARCC2 isoform c"/>
    <property type="match status" value="1"/>
</dbReference>
<dbReference type="InterPro" id="IPR032451">
    <property type="entry name" value="SMARCC_C"/>
</dbReference>
<dbReference type="VEuPathDB" id="FungiDB:BTJ68_07773"/>
<feature type="region of interest" description="Disordered" evidence="5">
    <location>
        <begin position="606"/>
        <end position="670"/>
    </location>
</feature>
<dbReference type="InterPro" id="IPR041984">
    <property type="entry name" value="Rsc8/Ssr1/Ssr2_ZZ"/>
</dbReference>
<feature type="domain" description="SANT" evidence="8">
    <location>
        <begin position="481"/>
        <end position="532"/>
    </location>
</feature>
<keyword evidence="4" id="KW-0539">Nucleus</keyword>
<feature type="compositionally biased region" description="Acidic residues" evidence="5">
    <location>
        <begin position="165"/>
        <end position="174"/>
    </location>
</feature>
<dbReference type="EMBL" id="QWIQ01001039">
    <property type="protein sequence ID" value="RMY71173.1"/>
    <property type="molecule type" value="Genomic_DNA"/>
</dbReference>
<feature type="compositionally biased region" description="Basic and acidic residues" evidence="5">
    <location>
        <begin position="71"/>
        <end position="81"/>
    </location>
</feature>
<dbReference type="GO" id="GO:0016514">
    <property type="term" value="C:SWI/SNF complex"/>
    <property type="evidence" value="ECO:0007669"/>
    <property type="project" value="TreeGrafter"/>
</dbReference>
<dbReference type="Gene3D" id="1.10.10.10">
    <property type="entry name" value="Winged helix-like DNA-binding domain superfamily/Winged helix DNA-binding domain"/>
    <property type="match status" value="1"/>
</dbReference>
<evidence type="ECO:0000313" key="9">
    <source>
        <dbReference type="EMBL" id="RMY71173.1"/>
    </source>
</evidence>
<dbReference type="PROSITE" id="PS50090">
    <property type="entry name" value="MYB_LIKE"/>
    <property type="match status" value="1"/>
</dbReference>
<dbReference type="InterPro" id="IPR009057">
    <property type="entry name" value="Homeodomain-like_sf"/>
</dbReference>
<dbReference type="PANTHER" id="PTHR12802:SF41">
    <property type="entry name" value="BRAHMA ASSOCIATED PROTEIN 155 KDA"/>
    <property type="match status" value="1"/>
</dbReference>
<dbReference type="SMART" id="SM00717">
    <property type="entry name" value="SANT"/>
    <property type="match status" value="1"/>
</dbReference>
<protein>
    <recommendedName>
        <fullName evidence="11">SWIRM domain-containing protein</fullName>
    </recommendedName>
</protein>
<dbReference type="GO" id="GO:0042393">
    <property type="term" value="F:histone binding"/>
    <property type="evidence" value="ECO:0007669"/>
    <property type="project" value="TreeGrafter"/>
</dbReference>
<dbReference type="GO" id="GO:0003677">
    <property type="term" value="F:DNA binding"/>
    <property type="evidence" value="ECO:0007669"/>
    <property type="project" value="UniProtKB-KW"/>
</dbReference>
<evidence type="ECO:0000256" key="3">
    <source>
        <dbReference type="ARBA" id="ARBA00023163"/>
    </source>
</evidence>
<dbReference type="Pfam" id="PF00249">
    <property type="entry name" value="Myb_DNA-binding"/>
    <property type="match status" value="1"/>
</dbReference>
<dbReference type="GO" id="GO:0045893">
    <property type="term" value="P:positive regulation of DNA-templated transcription"/>
    <property type="evidence" value="ECO:0007669"/>
    <property type="project" value="TreeGrafter"/>
</dbReference>
<dbReference type="InterPro" id="IPR007526">
    <property type="entry name" value="SWIRM"/>
</dbReference>
<dbReference type="FunFam" id="1.10.10.60:FF:000014">
    <property type="entry name" value="SWI/SNF complex subunit SMARCC2 isoform C"/>
    <property type="match status" value="1"/>
</dbReference>
<dbReference type="PANTHER" id="PTHR12802">
    <property type="entry name" value="SWI/SNF COMPLEX-RELATED"/>
    <property type="match status" value="1"/>
</dbReference>
<evidence type="ECO:0000256" key="2">
    <source>
        <dbReference type="ARBA" id="ARBA00023125"/>
    </source>
</evidence>
<evidence type="ECO:0000259" key="6">
    <source>
        <dbReference type="PROSITE" id="PS50090"/>
    </source>
</evidence>
<evidence type="ECO:0000256" key="5">
    <source>
        <dbReference type="SAM" id="MobiDB-lite"/>
    </source>
</evidence>
<feature type="domain" description="SWIRM" evidence="7">
    <location>
        <begin position="219"/>
        <end position="316"/>
    </location>
</feature>
<sequence>MKSRQEPPGHRELHKRGLSASPSSTIEQAASPTCRILSHSLNSLHFYGAITSSLPRKAAPAFGPTENAPVSRDRKTGDESHQAPAQASDEMIERENQEVEAKQEQKHQETEQAPDADTSMADGSDVKQQSTEEPEAGAAQSQQEQQRPVSDNPLDAPEGPRPETAEGEGEDEDMADAKETTANDATPAIDAAATPNPAAAKAAVEQSARAHLIEQNHAIILPSYSAWFDMHAIHSIERKALPEFFNNRNRSKTPAVYKDYRDFMVNTYRLNPSEYLTVTACRRNLAGDVCAIMRVHAFLEQWGLINYQVDPDTRPSNIGPPFTGHFRITADTPRGLQPLQPAPNSSVTAGKPHAGTDRAASAGKADLNLEVRRNIYDEKGKDVTPADGEASATNKALEESLAASKDAQQKQYHCYSCGRDCTRVRYHNSKNPPSNATTPKPSKDQRYDLCSLCYQEGRFPSSTTSADYVKVENDAYRSLGDRENPWADSELLLLLEGLEMFDDNWESVADHVGSRTREECVLKFLQLEIEDKYLEDAPSTHQQSNGKANGVGAGDLGFLSGGRLPFSQFDNPVMSVMGFLAGLADPATTAKAAGKSVDEMRKSLRQRIESDSTPGAEKSTAPPSTSDPTGAKEPTAPAADIKPEASRAESMEIDDTTSLATRDPQTSHDLPTTALSLTAARSAALASHAERHLTNQVSAAVNLQLQKLELKLQHFDEMESLLQAERREVERMRQKLFLDRLAFRQRVKETEEKLGGLKLGVPGQQGEEKLDMSAAPPQAEGGEGEAKAVDEQGAQGGEAKPQPFGEGDGAVSHEI</sequence>
<dbReference type="GO" id="GO:0006338">
    <property type="term" value="P:chromatin remodeling"/>
    <property type="evidence" value="ECO:0007669"/>
    <property type="project" value="UniProtKB-ARBA"/>
</dbReference>
<keyword evidence="1" id="KW-0805">Transcription regulation</keyword>
<proteinExistence type="predicted"/>
<comment type="caution">
    <text evidence="9">The sequence shown here is derived from an EMBL/GenBank/DDBJ whole genome shotgun (WGS) entry which is preliminary data.</text>
</comment>
<feature type="compositionally biased region" description="Polar residues" evidence="5">
    <location>
        <begin position="656"/>
        <end position="670"/>
    </location>
</feature>
<feature type="compositionally biased region" description="Basic and acidic residues" evidence="5">
    <location>
        <begin position="641"/>
        <end position="650"/>
    </location>
</feature>
<feature type="compositionally biased region" description="Polar residues" evidence="5">
    <location>
        <begin position="20"/>
        <end position="31"/>
    </location>
</feature>
<evidence type="ECO:0000313" key="10">
    <source>
        <dbReference type="Proteomes" id="UP000281468"/>
    </source>
</evidence>
<dbReference type="SUPFAM" id="SSF46689">
    <property type="entry name" value="Homeodomain-like"/>
    <property type="match status" value="2"/>
</dbReference>
<feature type="region of interest" description="Disordered" evidence="5">
    <location>
        <begin position="55"/>
        <end position="175"/>
    </location>
</feature>
<feature type="region of interest" description="Disordered" evidence="5">
    <location>
        <begin position="331"/>
        <end position="364"/>
    </location>
</feature>
<feature type="compositionally biased region" description="Low complexity" evidence="5">
    <location>
        <begin position="136"/>
        <end position="146"/>
    </location>
</feature>
<feature type="domain" description="Myb-like" evidence="6">
    <location>
        <begin position="482"/>
        <end position="528"/>
    </location>
</feature>
<dbReference type="Pfam" id="PF16495">
    <property type="entry name" value="SWIRM-assoc_1"/>
    <property type="match status" value="1"/>
</dbReference>
<feature type="compositionally biased region" description="Basic and acidic residues" evidence="5">
    <location>
        <begin position="1"/>
        <end position="11"/>
    </location>
</feature>
<dbReference type="Pfam" id="PF04433">
    <property type="entry name" value="SWIRM"/>
    <property type="match status" value="1"/>
</dbReference>
<dbReference type="InterPro" id="IPR036388">
    <property type="entry name" value="WH-like_DNA-bd_sf"/>
</dbReference>
<dbReference type="Gene3D" id="1.10.10.60">
    <property type="entry name" value="Homeodomain-like"/>
    <property type="match status" value="1"/>
</dbReference>
<gene>
    <name evidence="9" type="ORF">D0862_14640</name>
</gene>
<evidence type="ECO:0000259" key="8">
    <source>
        <dbReference type="PROSITE" id="PS51293"/>
    </source>
</evidence>
<evidence type="ECO:0000259" key="7">
    <source>
        <dbReference type="PROSITE" id="PS50934"/>
    </source>
</evidence>
<evidence type="ECO:0000256" key="4">
    <source>
        <dbReference type="ARBA" id="ARBA00023242"/>
    </source>
</evidence>
<dbReference type="InterPro" id="IPR017884">
    <property type="entry name" value="SANT_dom"/>
</dbReference>
<reference evidence="9 10" key="1">
    <citation type="journal article" date="2018" name="BMC Genomics">
        <title>Genomic evidence for intraspecific hybridization in a clonal and extremely halotolerant yeast.</title>
        <authorList>
            <person name="Gostincar C."/>
            <person name="Stajich J.E."/>
            <person name="Zupancic J."/>
            <person name="Zalar P."/>
            <person name="Gunde-Cimerman N."/>
        </authorList>
    </citation>
    <scope>NUCLEOTIDE SEQUENCE [LARGE SCALE GENOMIC DNA]</scope>
    <source>
        <strain evidence="9 10">EXF-171</strain>
    </source>
</reference>
<keyword evidence="3" id="KW-0804">Transcription</keyword>
<feature type="region of interest" description="Disordered" evidence="5">
    <location>
        <begin position="757"/>
        <end position="815"/>
    </location>
</feature>
<evidence type="ECO:0008006" key="11">
    <source>
        <dbReference type="Google" id="ProtNLM"/>
    </source>
</evidence>
<dbReference type="AlphaFoldDB" id="A0A3M7E403"/>
<accession>A0A3M7E403</accession>
<dbReference type="PROSITE" id="PS51293">
    <property type="entry name" value="SANT"/>
    <property type="match status" value="1"/>
</dbReference>
<feature type="compositionally biased region" description="Basic and acidic residues" evidence="5">
    <location>
        <begin position="91"/>
        <end position="110"/>
    </location>
</feature>
<organism evidence="9 10">
    <name type="scientific">Hortaea werneckii</name>
    <name type="common">Black yeast</name>
    <name type="synonym">Cladosporium werneckii</name>
    <dbReference type="NCBI Taxonomy" id="91943"/>
    <lineage>
        <taxon>Eukaryota</taxon>
        <taxon>Fungi</taxon>
        <taxon>Dikarya</taxon>
        <taxon>Ascomycota</taxon>
        <taxon>Pezizomycotina</taxon>
        <taxon>Dothideomycetes</taxon>
        <taxon>Dothideomycetidae</taxon>
        <taxon>Mycosphaerellales</taxon>
        <taxon>Teratosphaeriaceae</taxon>
        <taxon>Hortaea</taxon>
    </lineage>
</organism>
<evidence type="ECO:0000256" key="1">
    <source>
        <dbReference type="ARBA" id="ARBA00023015"/>
    </source>
</evidence>
<dbReference type="CDD" id="cd02336">
    <property type="entry name" value="ZZ_RSC8"/>
    <property type="match status" value="1"/>
</dbReference>
<name>A0A3M7E403_HORWE</name>
<dbReference type="PROSITE" id="PS50934">
    <property type="entry name" value="SWIRM"/>
    <property type="match status" value="1"/>
</dbReference>
<dbReference type="Proteomes" id="UP000281468">
    <property type="component" value="Unassembled WGS sequence"/>
</dbReference>
<dbReference type="CDD" id="cd00167">
    <property type="entry name" value="SANT"/>
    <property type="match status" value="1"/>
</dbReference>
<dbReference type="InterPro" id="IPR001005">
    <property type="entry name" value="SANT/Myb"/>
</dbReference>
<feature type="region of interest" description="Disordered" evidence="5">
    <location>
        <begin position="1"/>
        <end position="31"/>
    </location>
</feature>